<evidence type="ECO:0000313" key="1">
    <source>
        <dbReference type="EMBL" id="QIT08113.1"/>
    </source>
</evidence>
<organismHost>
    <name type="scientific">Lepidoptera</name>
    <name type="common">moths &amp; butterflies</name>
    <dbReference type="NCBI Taxonomy" id="7088"/>
</organismHost>
<name>A0A6H0F2J1_NPVLD</name>
<organism evidence="1">
    <name type="scientific">Lymantria dispar multicapsid nuclear polyhedrosis virus</name>
    <name type="common">LdMNPV</name>
    <dbReference type="NCBI Taxonomy" id="10449"/>
    <lineage>
        <taxon>Viruses</taxon>
        <taxon>Viruses incertae sedis</taxon>
        <taxon>Naldaviricetes</taxon>
        <taxon>Lefavirales</taxon>
        <taxon>Baculoviridae</taxon>
        <taxon>Alphabaculovirus</taxon>
        <taxon>Alphabaculovirus lydisparis</taxon>
    </lineage>
</organism>
<sequence>MNTITNATRTKQKITTAIIMLLEPVVGSNVLNLK</sequence>
<accession>A0A6H0F2J1</accession>
<protein>
    <submittedName>
        <fullName evidence="1">Conotoxin-like protein 2</fullName>
    </submittedName>
</protein>
<dbReference type="EMBL" id="MN661137">
    <property type="protein sequence ID" value="QIT08113.1"/>
    <property type="molecule type" value="Genomic_DNA"/>
</dbReference>
<reference evidence="1" key="1">
    <citation type="submission" date="2019-11" db="EMBL/GenBank/DDBJ databases">
        <title>Strain of Lymantria dispar multiple nucleopolyhedrovirus, used for insecticide preparation.</title>
        <authorList>
            <person name="Kolosov A.V."/>
            <person name="Moiseeva A.A."/>
            <person name="Okhlopkova O.V."/>
            <person name="Safatov A.S."/>
        </authorList>
    </citation>
    <scope>NUCLEOTIDE SEQUENCE</scope>
    <source>
        <strain evidence="1">NSh-07</strain>
    </source>
</reference>
<proteinExistence type="predicted"/>